<organism evidence="1 2">
    <name type="scientific">Hamiltosporidium tvaerminnensis</name>
    <dbReference type="NCBI Taxonomy" id="1176355"/>
    <lineage>
        <taxon>Eukaryota</taxon>
        <taxon>Fungi</taxon>
        <taxon>Fungi incertae sedis</taxon>
        <taxon>Microsporidia</taxon>
        <taxon>Dubosqiidae</taxon>
        <taxon>Hamiltosporidium</taxon>
    </lineage>
</organism>
<evidence type="ECO:0000313" key="2">
    <source>
        <dbReference type="Proteomes" id="UP000292362"/>
    </source>
</evidence>
<gene>
    <name evidence="1" type="ORF">CWI37_0201p0030</name>
</gene>
<reference evidence="1 2" key="1">
    <citation type="submission" date="2017-12" db="EMBL/GenBank/DDBJ databases">
        <authorList>
            <person name="Pombert J.-F."/>
            <person name="Haag K.L."/>
            <person name="Ebert D."/>
        </authorList>
    </citation>
    <scope>NUCLEOTIDE SEQUENCE [LARGE SCALE GENOMIC DNA]</scope>
    <source>
        <strain evidence="1">FI-OER-3-3</strain>
    </source>
</reference>
<evidence type="ECO:0000313" key="1">
    <source>
        <dbReference type="EMBL" id="TBU03981.1"/>
    </source>
</evidence>
<dbReference type="AlphaFoldDB" id="A0A4Q9LAE4"/>
<comment type="caution">
    <text evidence="1">The sequence shown here is derived from an EMBL/GenBank/DDBJ whole genome shotgun (WGS) entry which is preliminary data.</text>
</comment>
<accession>A0A4Q9LAE4</accession>
<dbReference type="Proteomes" id="UP000292362">
    <property type="component" value="Unassembled WGS sequence"/>
</dbReference>
<name>A0A4Q9LAE4_9MICR</name>
<sequence length="100" mass="11896">MDSYRNPISIIKVNIKLDKYNRNKNLSVNNPNARITQNTKVSSSNFEKNLNYFLKIKTEEIKKNKRSNEYFFLKIILKSHENLWLPGKKYLADSESEIRN</sequence>
<protein>
    <submittedName>
        <fullName evidence="1">Uncharacterized protein</fullName>
    </submittedName>
</protein>
<proteinExistence type="predicted"/>
<dbReference type="EMBL" id="PITJ01000201">
    <property type="protein sequence ID" value="TBU03981.1"/>
    <property type="molecule type" value="Genomic_DNA"/>
</dbReference>
<dbReference type="VEuPathDB" id="MicrosporidiaDB:CWI37_0201p0030"/>